<dbReference type="InterPro" id="IPR036927">
    <property type="entry name" value="Cyt_c_oxase-like_su1_sf"/>
</dbReference>
<dbReference type="AlphaFoldDB" id="A0A0R1K900"/>
<keyword evidence="1" id="KW-0812">Transmembrane</keyword>
<dbReference type="GO" id="GO:0009060">
    <property type="term" value="P:aerobic respiration"/>
    <property type="evidence" value="ECO:0007669"/>
    <property type="project" value="InterPro"/>
</dbReference>
<dbReference type="GO" id="GO:0020037">
    <property type="term" value="F:heme binding"/>
    <property type="evidence" value="ECO:0007669"/>
    <property type="project" value="InterPro"/>
</dbReference>
<dbReference type="PATRIC" id="fig|1423775.4.peg.21"/>
<evidence type="ECO:0000313" key="3">
    <source>
        <dbReference type="EMBL" id="KRK80142.1"/>
    </source>
</evidence>
<feature type="transmembrane region" description="Helical" evidence="1">
    <location>
        <begin position="331"/>
        <end position="354"/>
    </location>
</feature>
<sequence>MTSYKKLNKILLWVLVIAFSILIAGGLLIFKNEAPRPSKIVSESGTTVVTKGELVSGQAVFEKYGLTDYGTYLGNGTYFGPDYTAEALHIYLKGMNEYYAKKNFDKDFKSLTTEQKSGIKGVVKEEIRKNRYNSKSDHLVLTDAQVSGLNYLTKYYRGVFKNNPDEAGLPENMIKNMTNDFMESGDKVDQLTYFFFWGAWLSSTNRPGQQYSYTNNWPYDPDAGNIMTSDAMVWTALSVALLVAGVGLVIYVYKKYHLDMQYIEDYSNIKSIKTDEPITSSQRKAAKYFLIVMLMFFVQVLLGELLAHYYVENSFFGIPLQNIWPFNLAKTWHLQLVIFWIATAWLATGIYITPRIIGREPKRQGLLVDILFYALIVVVGGSMLGEWGSTLGIINDKWWLFGHYGWEYAEMGKFWQILFIIGMVLWVIILLRGFLPAIKIKKNIDRSRLLQLLLCGSIAIPAFYLASLFILPNSHVTFADYWRWWIVHLWVEGIFESFAVILIGYLMVDMKLTTIKSTIRALYFQLILLLGTGVVGMGHHYFWEGDHSIWLALGSCFSALEVIPLCLLVWEAYTHYRVYKDSAIDFPYKGTFMFLVSTGLWNAIGAGALGFLINAPAINYFEHGTQWTSAHAHGSMAGVYGFFSVAIMLFAMRHLTKPEFWTKKVEKWIKWACIVMNIGLAGMTFITLMPMGFLQLKDALEFGYWHARLASFYQDPVIMGLTIARSVPDIIFTAGVVILLVIFFRGMFHLKPASKEINPIDYDIK</sequence>
<dbReference type="Gene3D" id="1.20.210.10">
    <property type="entry name" value="Cytochrome c oxidase-like, subunit I domain"/>
    <property type="match status" value="1"/>
</dbReference>
<dbReference type="eggNOG" id="COG3256">
    <property type="taxonomic scope" value="Bacteria"/>
</dbReference>
<dbReference type="InterPro" id="IPR000883">
    <property type="entry name" value="Cyt_C_Oxase_1"/>
</dbReference>
<feature type="transmembrane region" description="Helical" evidence="1">
    <location>
        <begin position="366"/>
        <end position="394"/>
    </location>
</feature>
<dbReference type="GO" id="GO:0016020">
    <property type="term" value="C:membrane"/>
    <property type="evidence" value="ECO:0007669"/>
    <property type="project" value="InterPro"/>
</dbReference>
<keyword evidence="1" id="KW-0472">Membrane</keyword>
<keyword evidence="4" id="KW-1185">Reference proteome</keyword>
<dbReference type="Pfam" id="PF22085">
    <property type="entry name" value="NorB_cytochrome_c-like"/>
    <property type="match status" value="1"/>
</dbReference>
<dbReference type="InterPro" id="IPR054309">
    <property type="entry name" value="NorB_cytochrome_c-like"/>
</dbReference>
<feature type="transmembrane region" description="Helical" evidence="1">
    <location>
        <begin position="12"/>
        <end position="30"/>
    </location>
</feature>
<name>A0A0R1K900_9LACO</name>
<dbReference type="SUPFAM" id="SSF81442">
    <property type="entry name" value="Cytochrome c oxidase subunit I-like"/>
    <property type="match status" value="1"/>
</dbReference>
<dbReference type="GO" id="GO:0004129">
    <property type="term" value="F:cytochrome-c oxidase activity"/>
    <property type="evidence" value="ECO:0007669"/>
    <property type="project" value="InterPro"/>
</dbReference>
<feature type="transmembrane region" description="Helical" evidence="1">
    <location>
        <begin position="633"/>
        <end position="651"/>
    </location>
</feature>
<dbReference type="EMBL" id="AZDZ01000008">
    <property type="protein sequence ID" value="KRK80142.1"/>
    <property type="molecule type" value="Genomic_DNA"/>
</dbReference>
<proteinExistence type="predicted"/>
<accession>A0A0R1K900</accession>
<evidence type="ECO:0000259" key="2">
    <source>
        <dbReference type="Pfam" id="PF22085"/>
    </source>
</evidence>
<protein>
    <submittedName>
        <fullName evidence="3">Nitric-oxide reductase</fullName>
    </submittedName>
</protein>
<feature type="transmembrane region" description="Helical" evidence="1">
    <location>
        <begin position="549"/>
        <end position="570"/>
    </location>
</feature>
<feature type="transmembrane region" description="Helical" evidence="1">
    <location>
        <begin position="449"/>
        <end position="470"/>
    </location>
</feature>
<feature type="transmembrane region" description="Helical" evidence="1">
    <location>
        <begin position="591"/>
        <end position="613"/>
    </location>
</feature>
<feature type="domain" description="Nitric oxide reductase subunit B cytochrome c-like" evidence="2">
    <location>
        <begin position="37"/>
        <end position="219"/>
    </location>
</feature>
<gene>
    <name evidence="3" type="ORF">FD03_GL000022</name>
</gene>
<dbReference type="OrthoDB" id="9767153at2"/>
<feature type="transmembrane region" description="Helical" evidence="1">
    <location>
        <begin position="730"/>
        <end position="748"/>
    </location>
</feature>
<dbReference type="PANTHER" id="PTHR10422:SF38">
    <property type="entry name" value="CYTOCHROME B SUBUNIT OF NITRIC OXIDE REDUCTASE"/>
    <property type="match status" value="1"/>
</dbReference>
<feature type="transmembrane region" description="Helical" evidence="1">
    <location>
        <begin position="231"/>
        <end position="253"/>
    </location>
</feature>
<keyword evidence="1" id="KW-1133">Transmembrane helix</keyword>
<evidence type="ECO:0000256" key="1">
    <source>
        <dbReference type="SAM" id="Phobius"/>
    </source>
</evidence>
<dbReference type="RefSeq" id="WP_025025344.1">
    <property type="nucleotide sequence ID" value="NZ_AZDZ01000008.1"/>
</dbReference>
<dbReference type="Proteomes" id="UP000051248">
    <property type="component" value="Unassembled WGS sequence"/>
</dbReference>
<feature type="transmembrane region" description="Helical" evidence="1">
    <location>
        <begin position="671"/>
        <end position="694"/>
    </location>
</feature>
<evidence type="ECO:0000313" key="4">
    <source>
        <dbReference type="Proteomes" id="UP000051248"/>
    </source>
</evidence>
<dbReference type="PANTHER" id="PTHR10422">
    <property type="entry name" value="CYTOCHROME C OXIDASE SUBUNIT 1"/>
    <property type="match status" value="1"/>
</dbReference>
<feature type="transmembrane region" description="Helical" evidence="1">
    <location>
        <begin position="520"/>
        <end position="543"/>
    </location>
</feature>
<reference evidence="3 4" key="1">
    <citation type="journal article" date="2015" name="Genome Announc.">
        <title>Expanding the biotechnology potential of lactobacilli through comparative genomics of 213 strains and associated genera.</title>
        <authorList>
            <person name="Sun Z."/>
            <person name="Harris H.M."/>
            <person name="McCann A."/>
            <person name="Guo C."/>
            <person name="Argimon S."/>
            <person name="Zhang W."/>
            <person name="Yang X."/>
            <person name="Jeffery I.B."/>
            <person name="Cooney J.C."/>
            <person name="Kagawa T.F."/>
            <person name="Liu W."/>
            <person name="Song Y."/>
            <person name="Salvetti E."/>
            <person name="Wrobel A."/>
            <person name="Rasinkangas P."/>
            <person name="Parkhill J."/>
            <person name="Rea M.C."/>
            <person name="O'Sullivan O."/>
            <person name="Ritari J."/>
            <person name="Douillard F.P."/>
            <person name="Paul Ross R."/>
            <person name="Yang R."/>
            <person name="Briner A.E."/>
            <person name="Felis G.E."/>
            <person name="de Vos W.M."/>
            <person name="Barrangou R."/>
            <person name="Klaenhammer T.R."/>
            <person name="Caufield P.W."/>
            <person name="Cui Y."/>
            <person name="Zhang H."/>
            <person name="O'Toole P.W."/>
        </authorList>
    </citation>
    <scope>NUCLEOTIDE SEQUENCE [LARGE SCALE GENOMIC DNA]</scope>
    <source>
        <strain evidence="3 4">DSM 19682</strain>
    </source>
</reference>
<dbReference type="Pfam" id="PF00115">
    <property type="entry name" value="COX1"/>
    <property type="match status" value="1"/>
</dbReference>
<feature type="transmembrane region" description="Helical" evidence="1">
    <location>
        <begin position="288"/>
        <end position="311"/>
    </location>
</feature>
<feature type="transmembrane region" description="Helical" evidence="1">
    <location>
        <begin position="414"/>
        <end position="437"/>
    </location>
</feature>
<comment type="caution">
    <text evidence="3">The sequence shown here is derived from an EMBL/GenBank/DDBJ whole genome shotgun (WGS) entry which is preliminary data.</text>
</comment>
<organism evidence="3 4">
    <name type="scientific">Companilactobacillus nodensis DSM 19682 = JCM 14932 = NBRC 107160</name>
    <dbReference type="NCBI Taxonomy" id="1423775"/>
    <lineage>
        <taxon>Bacteria</taxon>
        <taxon>Bacillati</taxon>
        <taxon>Bacillota</taxon>
        <taxon>Bacilli</taxon>
        <taxon>Lactobacillales</taxon>
        <taxon>Lactobacillaceae</taxon>
        <taxon>Companilactobacillus</taxon>
    </lineage>
</organism>
<feature type="transmembrane region" description="Helical" evidence="1">
    <location>
        <begin position="482"/>
        <end position="508"/>
    </location>
</feature>
<dbReference type="STRING" id="1423775.FD03_GL000022"/>